<protein>
    <submittedName>
        <fullName evidence="2">Uncharacterized protein</fullName>
    </submittedName>
</protein>
<evidence type="ECO:0000313" key="3">
    <source>
        <dbReference type="Proteomes" id="UP000800041"/>
    </source>
</evidence>
<reference evidence="2" key="1">
    <citation type="journal article" date="2020" name="Stud. Mycol.">
        <title>101 Dothideomycetes genomes: a test case for predicting lifestyles and emergence of pathogens.</title>
        <authorList>
            <person name="Haridas S."/>
            <person name="Albert R."/>
            <person name="Binder M."/>
            <person name="Bloem J."/>
            <person name="Labutti K."/>
            <person name="Salamov A."/>
            <person name="Andreopoulos B."/>
            <person name="Baker S."/>
            <person name="Barry K."/>
            <person name="Bills G."/>
            <person name="Bluhm B."/>
            <person name="Cannon C."/>
            <person name="Castanera R."/>
            <person name="Culley D."/>
            <person name="Daum C."/>
            <person name="Ezra D."/>
            <person name="Gonzalez J."/>
            <person name="Henrissat B."/>
            <person name="Kuo A."/>
            <person name="Liang C."/>
            <person name="Lipzen A."/>
            <person name="Lutzoni F."/>
            <person name="Magnuson J."/>
            <person name="Mondo S."/>
            <person name="Nolan M."/>
            <person name="Ohm R."/>
            <person name="Pangilinan J."/>
            <person name="Park H.-J."/>
            <person name="Ramirez L."/>
            <person name="Alfaro M."/>
            <person name="Sun H."/>
            <person name="Tritt A."/>
            <person name="Yoshinaga Y."/>
            <person name="Zwiers L.-H."/>
            <person name="Turgeon B."/>
            <person name="Goodwin S."/>
            <person name="Spatafora J."/>
            <person name="Crous P."/>
            <person name="Grigoriev I."/>
        </authorList>
    </citation>
    <scope>NUCLEOTIDE SEQUENCE</scope>
    <source>
        <strain evidence="2">CBS 113979</strain>
    </source>
</reference>
<sequence length="306" mass="34458">MAGLEQILAEAGASGELRASFCRAVSIFSSFQMHQDYSRTSNFLEPFCIVKFVLGVVVAMWCSTKARLFSQHTSRDMAPRLDLRQQNLAARSDFAPRLSLSSSITSTTHILAIITMTRRDPLPSPFGQPSDFPSSRRDSDDDYSRTSNGGGRNRVNTSRHGGNRADHSSLKHRRSSSGSPSDSNAPGSYRRKEPMKVQPDYSVLVKHQGRMQLVPRNSRLLIEFWEGRPPALISHLSKDGTSLYDFFAVRPEKRSSTVNQWRRCIRCGLRFSADHPLIDWRESISDCYHCGQPTAKSGPHRHDLNF</sequence>
<proteinExistence type="predicted"/>
<feature type="compositionally biased region" description="Low complexity" evidence="1">
    <location>
        <begin position="176"/>
        <end position="188"/>
    </location>
</feature>
<organism evidence="2 3">
    <name type="scientific">Aulographum hederae CBS 113979</name>
    <dbReference type="NCBI Taxonomy" id="1176131"/>
    <lineage>
        <taxon>Eukaryota</taxon>
        <taxon>Fungi</taxon>
        <taxon>Dikarya</taxon>
        <taxon>Ascomycota</taxon>
        <taxon>Pezizomycotina</taxon>
        <taxon>Dothideomycetes</taxon>
        <taxon>Pleosporomycetidae</taxon>
        <taxon>Aulographales</taxon>
        <taxon>Aulographaceae</taxon>
    </lineage>
</organism>
<dbReference type="AlphaFoldDB" id="A0A6G1GX77"/>
<feature type="region of interest" description="Disordered" evidence="1">
    <location>
        <begin position="121"/>
        <end position="197"/>
    </location>
</feature>
<gene>
    <name evidence="2" type="ORF">K402DRAFT_394546</name>
</gene>
<feature type="compositionally biased region" description="Basic and acidic residues" evidence="1">
    <location>
        <begin position="134"/>
        <end position="144"/>
    </location>
</feature>
<dbReference type="Proteomes" id="UP000800041">
    <property type="component" value="Unassembled WGS sequence"/>
</dbReference>
<accession>A0A6G1GX77</accession>
<evidence type="ECO:0000256" key="1">
    <source>
        <dbReference type="SAM" id="MobiDB-lite"/>
    </source>
</evidence>
<dbReference type="EMBL" id="ML977161">
    <property type="protein sequence ID" value="KAF1985566.1"/>
    <property type="molecule type" value="Genomic_DNA"/>
</dbReference>
<name>A0A6G1GX77_9PEZI</name>
<evidence type="ECO:0000313" key="2">
    <source>
        <dbReference type="EMBL" id="KAF1985566.1"/>
    </source>
</evidence>
<keyword evidence="3" id="KW-1185">Reference proteome</keyword>